<organism evidence="1 2">
    <name type="scientific">Sphingomonas leidyi</name>
    <dbReference type="NCBI Taxonomy" id="68569"/>
    <lineage>
        <taxon>Bacteria</taxon>
        <taxon>Pseudomonadati</taxon>
        <taxon>Pseudomonadota</taxon>
        <taxon>Alphaproteobacteria</taxon>
        <taxon>Sphingomonadales</taxon>
        <taxon>Sphingomonadaceae</taxon>
        <taxon>Sphingomonas</taxon>
    </lineage>
</organism>
<proteinExistence type="predicted"/>
<dbReference type="Proteomes" id="UP000564677">
    <property type="component" value="Unassembled WGS sequence"/>
</dbReference>
<dbReference type="EMBL" id="JAASQV010000002">
    <property type="protein sequence ID" value="NIJ66116.1"/>
    <property type="molecule type" value="Genomic_DNA"/>
</dbReference>
<keyword evidence="2" id="KW-1185">Reference proteome</keyword>
<name>A0A7X5ZWG6_9SPHN</name>
<evidence type="ECO:0000313" key="2">
    <source>
        <dbReference type="Proteomes" id="UP000564677"/>
    </source>
</evidence>
<sequence length="87" mass="9447">MSERNHFEDENRALALSALTLVKTLMNALERKGVLDGGEIDAVVEESLVALEYRHQDAATGLARRIVEAIAVMRSGHLPGQPPKGLV</sequence>
<accession>A0A7X5ZWG6</accession>
<gene>
    <name evidence="1" type="ORF">FHR20_003078</name>
</gene>
<reference evidence="1 2" key="1">
    <citation type="submission" date="2020-03" db="EMBL/GenBank/DDBJ databases">
        <title>Genomic Encyclopedia of Type Strains, Phase IV (KMG-IV): sequencing the most valuable type-strain genomes for metagenomic binning, comparative biology and taxonomic classification.</title>
        <authorList>
            <person name="Goeker M."/>
        </authorList>
    </citation>
    <scope>NUCLEOTIDE SEQUENCE [LARGE SCALE GENOMIC DNA]</scope>
    <source>
        <strain evidence="1 2">DSM 4733</strain>
    </source>
</reference>
<comment type="caution">
    <text evidence="1">The sequence shown here is derived from an EMBL/GenBank/DDBJ whole genome shotgun (WGS) entry which is preliminary data.</text>
</comment>
<protein>
    <submittedName>
        <fullName evidence="1">Uncharacterized protein</fullName>
    </submittedName>
</protein>
<evidence type="ECO:0000313" key="1">
    <source>
        <dbReference type="EMBL" id="NIJ66116.1"/>
    </source>
</evidence>
<dbReference type="RefSeq" id="WP_167300401.1">
    <property type="nucleotide sequence ID" value="NZ_CP170557.1"/>
</dbReference>
<dbReference type="AlphaFoldDB" id="A0A7X5ZWG6"/>